<dbReference type="PRINTS" id="PR00313">
    <property type="entry name" value="CABNDNGRPT"/>
</dbReference>
<feature type="domain" description="PKD" evidence="3">
    <location>
        <begin position="483"/>
        <end position="536"/>
    </location>
</feature>
<dbReference type="GO" id="GO:0005576">
    <property type="term" value="C:extracellular region"/>
    <property type="evidence" value="ECO:0007669"/>
    <property type="project" value="UniProtKB-SubCell"/>
</dbReference>
<feature type="domain" description="PKD" evidence="3">
    <location>
        <begin position="2550"/>
        <end position="2603"/>
    </location>
</feature>
<dbReference type="InterPro" id="IPR011049">
    <property type="entry name" value="Serralysin-like_metalloprot_C"/>
</dbReference>
<evidence type="ECO:0000256" key="1">
    <source>
        <dbReference type="ARBA" id="ARBA00004613"/>
    </source>
</evidence>
<dbReference type="Pfam" id="PF18676">
    <property type="entry name" value="MBG_2"/>
    <property type="match status" value="1"/>
</dbReference>
<evidence type="ECO:0000313" key="4">
    <source>
        <dbReference type="EMBL" id="XBH06795.1"/>
    </source>
</evidence>
<dbReference type="PANTHER" id="PTHR38340:SF1">
    <property type="entry name" value="S-LAYER PROTEIN"/>
    <property type="match status" value="1"/>
</dbReference>
<dbReference type="InterPro" id="IPR018511">
    <property type="entry name" value="Hemolysin-typ_Ca-bd_CS"/>
</dbReference>
<dbReference type="Gene3D" id="2.80.10.50">
    <property type="match status" value="5"/>
</dbReference>
<proteinExistence type="predicted"/>
<dbReference type="SUPFAM" id="SSF51120">
    <property type="entry name" value="beta-Roll"/>
    <property type="match status" value="4"/>
</dbReference>
<dbReference type="Pfam" id="PF18911">
    <property type="entry name" value="PKD_4"/>
    <property type="match status" value="1"/>
</dbReference>
<dbReference type="InterPro" id="IPR000601">
    <property type="entry name" value="PKD_dom"/>
</dbReference>
<dbReference type="InterPro" id="IPR050557">
    <property type="entry name" value="RTX_toxin/Mannuronan_C5-epim"/>
</dbReference>
<dbReference type="Gene3D" id="2.150.10.10">
    <property type="entry name" value="Serralysin-like metalloprotease, C-terminal"/>
    <property type="match status" value="2"/>
</dbReference>
<dbReference type="PANTHER" id="PTHR38340">
    <property type="entry name" value="S-LAYER PROTEIN"/>
    <property type="match status" value="1"/>
</dbReference>
<dbReference type="Pfam" id="PF17164">
    <property type="entry name" value="DUF5122"/>
    <property type="match status" value="10"/>
</dbReference>
<protein>
    <submittedName>
        <fullName evidence="4">PKD domain-containing protein</fullName>
    </submittedName>
</protein>
<accession>A0AAU7CNX2</accession>
<dbReference type="InterPro" id="IPR001343">
    <property type="entry name" value="Hemolysn_Ca-bd"/>
</dbReference>
<dbReference type="NCBIfam" id="TIGR02608">
    <property type="entry name" value="delta_60_rpt"/>
    <property type="match status" value="11"/>
</dbReference>
<dbReference type="EMBL" id="CP155447">
    <property type="protein sequence ID" value="XBH06795.1"/>
    <property type="molecule type" value="Genomic_DNA"/>
</dbReference>
<dbReference type="RefSeq" id="WP_406699643.1">
    <property type="nucleotide sequence ID" value="NZ_CP155447.1"/>
</dbReference>
<gene>
    <name evidence="4" type="ORF">V5E97_12360</name>
</gene>
<dbReference type="GO" id="GO:0005509">
    <property type="term" value="F:calcium ion binding"/>
    <property type="evidence" value="ECO:0007669"/>
    <property type="project" value="InterPro"/>
</dbReference>
<dbReference type="InterPro" id="IPR013431">
    <property type="entry name" value="Delta_60_rpt"/>
</dbReference>
<evidence type="ECO:0000259" key="3">
    <source>
        <dbReference type="PROSITE" id="PS50093"/>
    </source>
</evidence>
<dbReference type="InterPro" id="IPR013783">
    <property type="entry name" value="Ig-like_fold"/>
</dbReference>
<organism evidence="4">
    <name type="scientific">Singulisphaera sp. Ch08</name>
    <dbReference type="NCBI Taxonomy" id="3120278"/>
    <lineage>
        <taxon>Bacteria</taxon>
        <taxon>Pseudomonadati</taxon>
        <taxon>Planctomycetota</taxon>
        <taxon>Planctomycetia</taxon>
        <taxon>Isosphaerales</taxon>
        <taxon>Isosphaeraceae</taxon>
        <taxon>Singulisphaera</taxon>
    </lineage>
</organism>
<dbReference type="InterPro" id="IPR041286">
    <property type="entry name" value="MBG_2"/>
</dbReference>
<dbReference type="PROSITE" id="PS00330">
    <property type="entry name" value="HEMOLYSIN_CALCIUM"/>
    <property type="match status" value="2"/>
</dbReference>
<comment type="subcellular location">
    <subcellularLocation>
        <location evidence="1">Secreted</location>
    </subcellularLocation>
</comment>
<dbReference type="InterPro" id="IPR035986">
    <property type="entry name" value="PKD_dom_sf"/>
</dbReference>
<sequence length="2841" mass="287212">MSSDSWLRFLKTNSRRTPLGTALRWRARGGKTPRQANPRLELLEDRVAPTINVIASAGNYARVGGDSGNNTITVSRVVNVPTQVVVQEGLTRYTFDITGSSFTASVYGLAGNDAIRVDETNGSFASYYQASTNTYVPQISVQFYGEDGNDTLVGGGGGDYLYGGANDDTLVGGGGGDYLNGGAGNDTYDGGDGYDTLQESLSDEPGSITGGFVLTPSDIRVTVNSDTRLATSALNIERADLYGNNAANTLDASTFAGYVYMSANGGNDILKAGSGGSNLYGGAGNDTYDGGEGVDTLQENLAEESGTQTGNLVLTDTALTVTVGLTTTTGTVLSIEQATLLGNNLANTIDATGFSGITQLYGQNGNDTLRGGPGDSLDGGAGINTGFLLATSGNDTITVGSYYVTINNLTGNYSSINALTIDAGNGVDWATISGTIPNTQLTFLNLEPNVQPGGAATVTEGSALTRGGSFSDPGATSWTATVDYGDGAGAQTLALAADQTFVLSHVYPDDGARTVTVTVTNNNGVTGTAQFAVTVTNFAPRTLLTGADRVDEGSTYSLNLGQVIDTGTDTVTKYTVRWGDGTLEEYAPAALPADRILTHVYADGTQSRTITITLTDEDGEHAGAGVKTVLVANVAPTLTPSGTSSVDEGSAYSLTLGTIVDPGQDTVNRYRIHWGDGSSTTVEATDLPANRTISHVYNDGPGTRTVTVDLVDEDALVVGATYALDTGFGTEGVGRTDFLVSGYEEGRGVASAHGLDGKVVVLGTTNLGWSFVRYAADGSLDTGFGTGGRVALAFPSNFSFSGNGSLAIDAEGRMLVAGYVYDYSGGTTGYDFAVARFAADGSLDTGFGTGGRVTIDLGYSDEFGYGLTTDHTGRILITGQVYNTSTSNYDLGLARLLTDGSPDADYGTGGKVVTDFGAHEYGYQVVAAPGGAAVVLASTSLGLSFVRYTADGSLDTGFGTGGRVALAFPSGFSFSGNGSLAIDAEGRMLVAGYVYTGGATGYDFAVARFAADGSLDNDFGTGGRATIDLGASDDRAFGLTTDHAGRVLITGRSYDTGNNNYDLALVRLLATYALDTGFGTEGVVRTDFIASGSEEGWGVASAHGLDGKVVVLGTTNQGWSFVRYAADGSLDTGFGTGGRVALAFPSGFGFSGNGSLVIDAEGRMLVAGYVYTGGATRYEFAVARFAADGSLDTDFGNGGRATVNLGASDDLGFGLTTDHAGRILITGRVYNTSTSNYDLGLARLLTDGSPDADYGTGGKVVTDFGSYEYGYQVVAAPGGAAVVLAGTSLGWSFVRYTADGSLDTGFGTGGRVALALPNDFGFSGNGSLAIDAEGRMLVAGNVYSGGATGYDFAVARFAADGSLDTGFGTGGRVTIDLGAYEEYGYGLTTDHAGRVLITGRSFNTGNNTYDLALARLVPVVQESVFEAAGTTTVEVANVAPTATLSTNSQIQYGTEATASLSNPLDPSSTDTAAGFRYVFSIDTNTTGSATYATSGMSSSVNFGVLNAGTHTVYSRIIDKDDGFTEYTTTLLVNKADAVITVNGYSGTYNALAHSATGSATGVGGVDLNSGLNLGSSFTDAPGGTASWTFNGGTNYNDQSGDVSISIAKANAVVTVNGYSGTYNALAHGATGSATGVGGVDLSATLNLGSSFTDAPGGTASWTFNGGTNYNDQSGDVSIVIAKADAVVTVNGYSETYDAASHGATGSATGVGGVDLNSGLNLGSSFTNAPGGTANWTFNGGTNYNDQSGDVSIIIAKADAVVTVNGYSGTYNALAHGATGSATGVGGVDLNSGLNLGSSFTDAPGGTASWTFTGGINYNDQSGDVIIIIAKADAVVTVNGHNGTYDAAAHGATGSATGVGGVDLSTGLNLGSSFTNAPGGTASWTFTGGTNYNDQSGTAAIVIAKADALVTVNGHSGTYDALEHGATGSATGVGGMDLNSGLNLGSSFTDAPGGTASWTFTGGINYNDQSGDVSIVIAKADALVTVNGHSGTYDALEHGATGSATGVGGVDLSTGLYLGSSFTNAPGGTASWTFTGGINYNDQSGDVSIVIAKADALVTVNGHSGTYDALEHGATGSAAGVGGVDLSATLNLGSSFTDAPGGTASWTFIGGTNYNDQSGTAAIVIAKADAVITVNGHSGTYDALEHSATGSATGVGGVDLTTGLNLGSSFTNAPGGTASWAFNGGINYNDQSGDVSIVIAKADAVVTVNGYGGTYDAAAHGATGSAAGVGGVDLSTGLYLGSSFTDAPGGTASWTFTGGTNYNDQSGTAAIVIAKADALVTVNGHNGTYDALAHGATGSATGVGGVDLSTGLYLGSSFTDAPGGTASWTFTGGTNYNDQSGTAAIVIAKANATIVVTPYHVTYNAAAHTAIGSATGIGNVDLSAGLMIGGTTHTNAGNYNGDIWTFAGGTNYNEASGTVSNQIDKAVLKVTADSLSRPYGQANPTLSGTIVGIQNNDAIVATYSTTATANSAVGTYTITISLADPDGKLSNYEVLTTLGTLTVTPPPNEVPRIGLLTNTSPNGRVAEGELVLVAGLFSDSDWRDRHTAVINWGDGSTTTAGILELFGVGALAGSHSYANGGIYTITVSLSDDWSSVSMSTQAVVAGARIQDRVLYVIGSNDDDNVNVKQPTSNQTQVQANFLRGQSKTFSPTLYDSIVILLGDGDDKATIASNIVKPAVIRGEDGDDQLTGGGGNNILLGGDGNDILKGGLASDFLIGGVGADQLTGNAGDDILIGGFTAYDLNDAALAEILSEWTSSRSYATRVANLRGLGGEPRNNGNRFLFTDGASKTVFDDGAVDVLVGSAGLDWFIFNLDGDGNNKKKDKASDRTGLEIETDIDQVS</sequence>
<dbReference type="Pfam" id="PF00353">
    <property type="entry name" value="HemolysinCabind"/>
    <property type="match status" value="5"/>
</dbReference>
<evidence type="ECO:0000256" key="2">
    <source>
        <dbReference type="ARBA" id="ARBA00022525"/>
    </source>
</evidence>
<keyword evidence="2" id="KW-0964">Secreted</keyword>
<dbReference type="Gene3D" id="2.60.40.10">
    <property type="entry name" value="Immunoglobulins"/>
    <property type="match status" value="1"/>
</dbReference>
<name>A0AAU7CNX2_9BACT</name>
<reference evidence="4" key="1">
    <citation type="submission" date="2024-05" db="EMBL/GenBank/DDBJ databases">
        <title>Planctomycetes of the genus Singulisphaera possess chitinolytic capabilities.</title>
        <authorList>
            <person name="Ivanova A."/>
        </authorList>
    </citation>
    <scope>NUCLEOTIDE SEQUENCE</scope>
    <source>
        <strain evidence="4">Ch08T</strain>
    </source>
</reference>
<dbReference type="PROSITE" id="PS50093">
    <property type="entry name" value="PKD"/>
    <property type="match status" value="2"/>
</dbReference>
<dbReference type="SUPFAM" id="SSF49299">
    <property type="entry name" value="PKD domain"/>
    <property type="match status" value="1"/>
</dbReference>